<organism evidence="1 2">
    <name type="scientific">Oceanirhabdus seepicola</name>
    <dbReference type="NCBI Taxonomy" id="2828781"/>
    <lineage>
        <taxon>Bacteria</taxon>
        <taxon>Bacillati</taxon>
        <taxon>Bacillota</taxon>
        <taxon>Clostridia</taxon>
        <taxon>Eubacteriales</taxon>
        <taxon>Clostridiaceae</taxon>
        <taxon>Oceanirhabdus</taxon>
    </lineage>
</organism>
<evidence type="ECO:0000313" key="2">
    <source>
        <dbReference type="Proteomes" id="UP001056429"/>
    </source>
</evidence>
<dbReference type="RefSeq" id="WP_250861958.1">
    <property type="nucleotide sequence ID" value="NZ_JAGSOJ010000007.1"/>
</dbReference>
<name>A0A9J6PAI3_9CLOT</name>
<reference evidence="1" key="2">
    <citation type="submission" date="2021-04" db="EMBL/GenBank/DDBJ databases">
        <authorList>
            <person name="Dong X."/>
        </authorList>
    </citation>
    <scope>NUCLEOTIDE SEQUENCE</scope>
    <source>
        <strain evidence="1">ZWT</strain>
    </source>
</reference>
<dbReference type="EMBL" id="JAGSOJ010000007">
    <property type="protein sequence ID" value="MCM1992790.1"/>
    <property type="molecule type" value="Genomic_DNA"/>
</dbReference>
<accession>A0A9J6PAI3</accession>
<evidence type="ECO:0000313" key="1">
    <source>
        <dbReference type="EMBL" id="MCM1992790.1"/>
    </source>
</evidence>
<dbReference type="Proteomes" id="UP001056429">
    <property type="component" value="Unassembled WGS sequence"/>
</dbReference>
<dbReference type="AlphaFoldDB" id="A0A9J6PAI3"/>
<proteinExistence type="predicted"/>
<reference evidence="1" key="1">
    <citation type="journal article" date="2021" name="mSystems">
        <title>Bacteria and Archaea Synergistically Convert Glycine Betaine to Biogenic Methane in the Formosa Cold Seep of the South China Sea.</title>
        <authorList>
            <person name="Li L."/>
            <person name="Zhang W."/>
            <person name="Zhang S."/>
            <person name="Song L."/>
            <person name="Sun Q."/>
            <person name="Zhang H."/>
            <person name="Xiang H."/>
            <person name="Dong X."/>
        </authorList>
    </citation>
    <scope>NUCLEOTIDE SEQUENCE</scope>
    <source>
        <strain evidence="1">ZWT</strain>
    </source>
</reference>
<gene>
    <name evidence="1" type="ORF">KDK92_23985</name>
</gene>
<comment type="caution">
    <text evidence="1">The sequence shown here is derived from an EMBL/GenBank/DDBJ whole genome shotgun (WGS) entry which is preliminary data.</text>
</comment>
<sequence length="48" mass="5851">MLVAWTEFLKNTESEKVRILEMRSIIIKDKVIALNKTKEEFRKMRGYY</sequence>
<keyword evidence="2" id="KW-1185">Reference proteome</keyword>
<protein>
    <submittedName>
        <fullName evidence="1">Uncharacterized protein</fullName>
    </submittedName>
</protein>